<dbReference type="InterPro" id="IPR013763">
    <property type="entry name" value="Cyclin-like_dom"/>
</dbReference>
<dbReference type="SUPFAM" id="SSF47954">
    <property type="entry name" value="Cyclin-like"/>
    <property type="match status" value="1"/>
</dbReference>
<sequence length="85" mass="9090">MPRYASRLALSNETEQTARELLEVGVREGVHSGKHPVGLAATALSAAARLTDETLTQNEVSATADVSRVTLRNRYQALLAVAAED</sequence>
<dbReference type="SMART" id="SM00385">
    <property type="entry name" value="CYCLIN"/>
    <property type="match status" value="1"/>
</dbReference>
<dbReference type="Proteomes" id="UP000182829">
    <property type="component" value="Unassembled WGS sequence"/>
</dbReference>
<dbReference type="Pfam" id="PF00382">
    <property type="entry name" value="TFIIB"/>
    <property type="match status" value="1"/>
</dbReference>
<organism evidence="3 4">
    <name type="scientific">Natronobacterium gregoryi</name>
    <dbReference type="NCBI Taxonomy" id="44930"/>
    <lineage>
        <taxon>Archaea</taxon>
        <taxon>Methanobacteriati</taxon>
        <taxon>Methanobacteriota</taxon>
        <taxon>Stenosarchaea group</taxon>
        <taxon>Halobacteria</taxon>
        <taxon>Halobacteriales</taxon>
        <taxon>Natrialbaceae</taxon>
        <taxon>Natronobacterium</taxon>
    </lineage>
</organism>
<dbReference type="InterPro" id="IPR036915">
    <property type="entry name" value="Cyclin-like_sf"/>
</dbReference>
<evidence type="ECO:0000256" key="1">
    <source>
        <dbReference type="ARBA" id="ARBA00022737"/>
    </source>
</evidence>
<feature type="domain" description="Cyclin-like" evidence="2">
    <location>
        <begin position="1"/>
        <end position="80"/>
    </location>
</feature>
<evidence type="ECO:0000313" key="3">
    <source>
        <dbReference type="EMBL" id="SFI57239.1"/>
    </source>
</evidence>
<dbReference type="InterPro" id="IPR013150">
    <property type="entry name" value="TFIIB_cyclin"/>
</dbReference>
<dbReference type="AlphaFoldDB" id="A0A1I3JAL1"/>
<protein>
    <submittedName>
        <fullName evidence="3">Transcription initiation factor TFIIB</fullName>
    </submittedName>
</protein>
<dbReference type="EMBL" id="FORO01000002">
    <property type="protein sequence ID" value="SFI57239.1"/>
    <property type="molecule type" value="Genomic_DNA"/>
</dbReference>
<proteinExistence type="predicted"/>
<evidence type="ECO:0000259" key="2">
    <source>
        <dbReference type="SMART" id="SM00385"/>
    </source>
</evidence>
<reference evidence="3 4" key="1">
    <citation type="submission" date="2016-10" db="EMBL/GenBank/DDBJ databases">
        <authorList>
            <person name="de Groot N.N."/>
        </authorList>
    </citation>
    <scope>NUCLEOTIDE SEQUENCE [LARGE SCALE GENOMIC DNA]</scope>
    <source>
        <strain evidence="3 4">SP2</strain>
    </source>
</reference>
<accession>A0A1I3JAL1</accession>
<dbReference type="Gene3D" id="1.10.472.10">
    <property type="entry name" value="Cyclin-like"/>
    <property type="match status" value="1"/>
</dbReference>
<keyword evidence="3" id="KW-0396">Initiation factor</keyword>
<name>A0A1I3JAL1_9EURY</name>
<dbReference type="GO" id="GO:0003743">
    <property type="term" value="F:translation initiation factor activity"/>
    <property type="evidence" value="ECO:0007669"/>
    <property type="project" value="UniProtKB-KW"/>
</dbReference>
<dbReference type="GO" id="GO:0017025">
    <property type="term" value="F:TBP-class protein binding"/>
    <property type="evidence" value="ECO:0007669"/>
    <property type="project" value="InterPro"/>
</dbReference>
<keyword evidence="3" id="KW-0648">Protein biosynthesis</keyword>
<gene>
    <name evidence="3" type="ORF">SAMN05443661_1022</name>
</gene>
<evidence type="ECO:0000313" key="4">
    <source>
        <dbReference type="Proteomes" id="UP000182829"/>
    </source>
</evidence>
<keyword evidence="1" id="KW-0677">Repeat</keyword>